<dbReference type="eggNOG" id="COG1108">
    <property type="taxonomic scope" value="Bacteria"/>
</dbReference>
<dbReference type="GO" id="GO:0055085">
    <property type="term" value="P:transmembrane transport"/>
    <property type="evidence" value="ECO:0007669"/>
    <property type="project" value="InterPro"/>
</dbReference>
<dbReference type="PANTHER" id="PTHR30477:SF13">
    <property type="entry name" value="IRON TRANSPORT SYSTEM MEMBRANE PROTEIN HI_0360-RELATED"/>
    <property type="match status" value="1"/>
</dbReference>
<sequence length="262" mass="27698">MSFINNWWLIPLIITIFSGILCPAMGTVLITHRRLLQVNLISHCVLPGLALALALGIHPSIGGVISGLVGSIIAESLTNKKSENYEAVMNTILAGMLGFGVLLIPLLGIRIDLEAVLFGDLLTANFSDLLRTIIAFLAFISLISFGYEKIVYVGLDPEGASANGINVSLLNLALSFTTALVIVSSMSAVGVILVIALLSTPTLLGLDKAQSLRIAMMRSSFFGLCISLLGFILSIVFNLSPGPAISVICVASLVIPKIGFKF</sequence>
<evidence type="ECO:0000313" key="8">
    <source>
        <dbReference type="EMBL" id="ABM72330.1"/>
    </source>
</evidence>
<proteinExistence type="inferred from homology"/>
<feature type="transmembrane region" description="Helical" evidence="7">
    <location>
        <begin position="6"/>
        <end position="32"/>
    </location>
</feature>
<accession>A2BX19</accession>
<feature type="transmembrane region" description="Helical" evidence="7">
    <location>
        <begin position="88"/>
        <end position="109"/>
    </location>
</feature>
<dbReference type="Pfam" id="PF00950">
    <property type="entry name" value="ABC-3"/>
    <property type="match status" value="1"/>
</dbReference>
<keyword evidence="3 6" id="KW-0812">Transmembrane</keyword>
<protein>
    <submittedName>
        <fullName evidence="8">ABC transporter component, possibly Mn transport</fullName>
    </submittedName>
</protein>
<keyword evidence="5 7" id="KW-0472">Membrane</keyword>
<feature type="transmembrane region" description="Helical" evidence="7">
    <location>
        <begin position="219"/>
        <end position="237"/>
    </location>
</feature>
<evidence type="ECO:0000256" key="5">
    <source>
        <dbReference type="ARBA" id="ARBA00023136"/>
    </source>
</evidence>
<dbReference type="EMBL" id="CP000552">
    <property type="protein sequence ID" value="ABM72330.1"/>
    <property type="molecule type" value="Genomic_DNA"/>
</dbReference>
<dbReference type="GO" id="GO:0043190">
    <property type="term" value="C:ATP-binding cassette (ABC) transporter complex"/>
    <property type="evidence" value="ECO:0007669"/>
    <property type="project" value="InterPro"/>
</dbReference>
<comment type="subcellular location">
    <subcellularLocation>
        <location evidence="6">Cell membrane</location>
        <topology evidence="6">Multi-pass membrane protein</topology>
    </subcellularLocation>
    <subcellularLocation>
        <location evidence="1">Membrane</location>
        <topology evidence="1">Multi-pass membrane protein</topology>
    </subcellularLocation>
</comment>
<dbReference type="Proteomes" id="UP000001589">
    <property type="component" value="Chromosome"/>
</dbReference>
<feature type="transmembrane region" description="Helical" evidence="7">
    <location>
        <begin position="129"/>
        <end position="147"/>
    </location>
</feature>
<feature type="transmembrane region" description="Helical" evidence="7">
    <location>
        <begin position="44"/>
        <end position="68"/>
    </location>
</feature>
<dbReference type="RefSeq" id="WP_011820430.1">
    <property type="nucleotide sequence ID" value="NC_008817.1"/>
</dbReference>
<dbReference type="GeneID" id="60201518"/>
<gene>
    <name evidence="8" type="ordered locus">P9515_11231</name>
</gene>
<feature type="transmembrane region" description="Helical" evidence="7">
    <location>
        <begin position="167"/>
        <end position="198"/>
    </location>
</feature>
<dbReference type="Gene3D" id="1.10.3470.10">
    <property type="entry name" value="ABC transporter involved in vitamin B12 uptake, BtuC"/>
    <property type="match status" value="1"/>
</dbReference>
<dbReference type="SUPFAM" id="SSF81345">
    <property type="entry name" value="ABC transporter involved in vitamin B12 uptake, BtuC"/>
    <property type="match status" value="1"/>
</dbReference>
<organism evidence="8 9">
    <name type="scientific">Prochlorococcus marinus (strain MIT 9515)</name>
    <dbReference type="NCBI Taxonomy" id="167542"/>
    <lineage>
        <taxon>Bacteria</taxon>
        <taxon>Bacillati</taxon>
        <taxon>Cyanobacteriota</taxon>
        <taxon>Cyanophyceae</taxon>
        <taxon>Synechococcales</taxon>
        <taxon>Prochlorococcaceae</taxon>
        <taxon>Prochlorococcus</taxon>
    </lineage>
</organism>
<keyword evidence="6" id="KW-0813">Transport</keyword>
<reference evidence="8 9" key="1">
    <citation type="journal article" date="2007" name="PLoS Genet.">
        <title>Patterns and implications of gene gain and loss in the evolution of Prochlorococcus.</title>
        <authorList>
            <person name="Kettler G.C."/>
            <person name="Martiny A.C."/>
            <person name="Huang K."/>
            <person name="Zucker J."/>
            <person name="Coleman M.L."/>
            <person name="Rodrigue S."/>
            <person name="Chen F."/>
            <person name="Lapidus A."/>
            <person name="Ferriera S."/>
            <person name="Johnson J."/>
            <person name="Steglich C."/>
            <person name="Church G.M."/>
            <person name="Richardson P."/>
            <person name="Chisholm S.W."/>
        </authorList>
    </citation>
    <scope>NUCLEOTIDE SEQUENCE [LARGE SCALE GENOMIC DNA]</scope>
    <source>
        <strain evidence="8 9">MIT 9515</strain>
    </source>
</reference>
<dbReference type="GO" id="GO:0010043">
    <property type="term" value="P:response to zinc ion"/>
    <property type="evidence" value="ECO:0007669"/>
    <property type="project" value="TreeGrafter"/>
</dbReference>
<dbReference type="HOGENOM" id="CLU_028808_4_0_3"/>
<evidence type="ECO:0000256" key="6">
    <source>
        <dbReference type="RuleBase" id="RU003943"/>
    </source>
</evidence>
<dbReference type="OrthoDB" id="9788905at2"/>
<evidence type="ECO:0000256" key="2">
    <source>
        <dbReference type="ARBA" id="ARBA00008034"/>
    </source>
</evidence>
<dbReference type="STRING" id="167542.P9515_11231"/>
<evidence type="ECO:0000256" key="7">
    <source>
        <dbReference type="SAM" id="Phobius"/>
    </source>
</evidence>
<evidence type="ECO:0000256" key="4">
    <source>
        <dbReference type="ARBA" id="ARBA00022989"/>
    </source>
</evidence>
<dbReference type="PANTHER" id="PTHR30477">
    <property type="entry name" value="ABC-TRANSPORTER METAL-BINDING PROTEIN"/>
    <property type="match status" value="1"/>
</dbReference>
<dbReference type="KEGG" id="pmc:P9515_11231"/>
<evidence type="ECO:0000256" key="1">
    <source>
        <dbReference type="ARBA" id="ARBA00004141"/>
    </source>
</evidence>
<name>A2BX19_PROM5</name>
<evidence type="ECO:0000313" key="9">
    <source>
        <dbReference type="Proteomes" id="UP000001589"/>
    </source>
</evidence>
<dbReference type="InterPro" id="IPR037294">
    <property type="entry name" value="ABC_BtuC-like"/>
</dbReference>
<evidence type="ECO:0000256" key="3">
    <source>
        <dbReference type="ARBA" id="ARBA00022692"/>
    </source>
</evidence>
<dbReference type="AlphaFoldDB" id="A2BX19"/>
<dbReference type="InterPro" id="IPR001626">
    <property type="entry name" value="ABC_TroCD"/>
</dbReference>
<keyword evidence="4 7" id="KW-1133">Transmembrane helix</keyword>
<comment type="similarity">
    <text evidence="2 6">Belongs to the ABC-3 integral membrane protein family.</text>
</comment>